<dbReference type="Proteomes" id="UP001157502">
    <property type="component" value="Chromosome 7"/>
</dbReference>
<keyword evidence="2" id="KW-1185">Reference proteome</keyword>
<name>A0ACC2H298_DALPE</name>
<dbReference type="EMBL" id="CM055734">
    <property type="protein sequence ID" value="KAJ8009653.1"/>
    <property type="molecule type" value="Genomic_DNA"/>
</dbReference>
<comment type="caution">
    <text evidence="1">The sequence shown here is derived from an EMBL/GenBank/DDBJ whole genome shotgun (WGS) entry which is preliminary data.</text>
</comment>
<evidence type="ECO:0000313" key="2">
    <source>
        <dbReference type="Proteomes" id="UP001157502"/>
    </source>
</evidence>
<reference evidence="1" key="1">
    <citation type="submission" date="2021-05" db="EMBL/GenBank/DDBJ databases">
        <authorList>
            <person name="Pan Q."/>
            <person name="Jouanno E."/>
            <person name="Zahm M."/>
            <person name="Klopp C."/>
            <person name="Cabau C."/>
            <person name="Louis A."/>
            <person name="Berthelot C."/>
            <person name="Parey E."/>
            <person name="Roest Crollius H."/>
            <person name="Montfort J."/>
            <person name="Robinson-Rechavi M."/>
            <person name="Bouchez O."/>
            <person name="Lampietro C."/>
            <person name="Lopez Roques C."/>
            <person name="Donnadieu C."/>
            <person name="Postlethwait J."/>
            <person name="Bobe J."/>
            <person name="Dillon D."/>
            <person name="Chandos A."/>
            <person name="von Hippel F."/>
            <person name="Guiguen Y."/>
        </authorList>
    </citation>
    <scope>NUCLEOTIDE SEQUENCE</scope>
    <source>
        <strain evidence="1">YG-Jan2019</strain>
    </source>
</reference>
<gene>
    <name evidence="1" type="ORF">DPEC_G00091150</name>
</gene>
<protein>
    <submittedName>
        <fullName evidence="1">Uncharacterized protein</fullName>
    </submittedName>
</protein>
<sequence length="325" mass="35015">MAGAPQHKMAAAPQHKMAAAPQHKMAAAPQLKMAAAPQLKLAAAPQHEMAAAPQHEMAAAPQHEMAVAPQHETAVAPQHETAAAPQHETAAAPQHEMAAAPQHEMAAAPQHEMAAAPQHEMAAAPQHEMAAAPLDVMAAAPLDVMAAAPPLKEDPHGPVFRPMSPSATSPALERALREDLGAKLYNTELLASTYGAVTDHLNGTYTVRLALLWHGTAQVSIRLVHSSEAVQVLCRHREQEPDKVYFLGYYEEGVKQETAICNAQRSSKLVEDGTTHCCCEYREPVTGEIWFCRRPSSLPCHALTYHSMGGYQAVLSQLEKTLLKR</sequence>
<proteinExistence type="predicted"/>
<evidence type="ECO:0000313" key="1">
    <source>
        <dbReference type="EMBL" id="KAJ8009653.1"/>
    </source>
</evidence>
<accession>A0ACC2H298</accession>
<organism evidence="1 2">
    <name type="scientific">Dallia pectoralis</name>
    <name type="common">Alaska blackfish</name>
    <dbReference type="NCBI Taxonomy" id="75939"/>
    <lineage>
        <taxon>Eukaryota</taxon>
        <taxon>Metazoa</taxon>
        <taxon>Chordata</taxon>
        <taxon>Craniata</taxon>
        <taxon>Vertebrata</taxon>
        <taxon>Euteleostomi</taxon>
        <taxon>Actinopterygii</taxon>
        <taxon>Neopterygii</taxon>
        <taxon>Teleostei</taxon>
        <taxon>Protacanthopterygii</taxon>
        <taxon>Esociformes</taxon>
        <taxon>Umbridae</taxon>
        <taxon>Dallia</taxon>
    </lineage>
</organism>